<gene>
    <name evidence="1" type="ORF">GQ55_3G254800</name>
</gene>
<sequence length="332" mass="37535">MSNEKSVPGPQIVPGIRELPLEEFVLIPGNEFSKSRTIFARGTSLNVADTTRTGRVLGLDVLEDLIFSHDVGLSWDGKFDLSTIYVVDGVRAEIRATYCEKFCEKAKFKDYFSYICNIVELFKIEGVGLPAFFTQLVRLLSDSPHRSSGCNIAQLKGYRRRLHGFWDCVLTTLALRSSSARSGLFNGIQRIRRSALLRVRSKLREILASAQLKGDWRKPIAETGHPVLKKVLGYIPADGSDEEAKEKEPEDKKFALFTPDSSEEAKEKEPEDKKFEHFTRDADSLSVFPRKVNEYAKSKEDLELEWRKGVVKEPFNKLSELEFLTSGSSSSR</sequence>
<name>A0A2T7ED99_9POAL</name>
<dbReference type="STRING" id="1504633.A0A2T7ED99"/>
<evidence type="ECO:0000313" key="1">
    <source>
        <dbReference type="EMBL" id="PUZ65805.1"/>
    </source>
</evidence>
<dbReference type="EMBL" id="CM009751">
    <property type="protein sequence ID" value="PUZ65805.1"/>
    <property type="molecule type" value="Genomic_DNA"/>
</dbReference>
<proteinExistence type="predicted"/>
<reference evidence="1 2" key="1">
    <citation type="submission" date="2018-04" db="EMBL/GenBank/DDBJ databases">
        <title>WGS assembly of Panicum hallii var. hallii HAL2.</title>
        <authorList>
            <person name="Lovell J."/>
            <person name="Jenkins J."/>
            <person name="Lowry D."/>
            <person name="Mamidi S."/>
            <person name="Sreedasyam A."/>
            <person name="Weng X."/>
            <person name="Barry K."/>
            <person name="Bonette J."/>
            <person name="Campitelli B."/>
            <person name="Daum C."/>
            <person name="Gordon S."/>
            <person name="Gould B."/>
            <person name="Lipzen A."/>
            <person name="MacQueen A."/>
            <person name="Palacio-Mejia J."/>
            <person name="Plott C."/>
            <person name="Shakirov E."/>
            <person name="Shu S."/>
            <person name="Yoshinaga Y."/>
            <person name="Zane M."/>
            <person name="Rokhsar D."/>
            <person name="Grimwood J."/>
            <person name="Schmutz J."/>
            <person name="Juenger T."/>
        </authorList>
    </citation>
    <scope>NUCLEOTIDE SEQUENCE [LARGE SCALE GENOMIC DNA]</scope>
    <source>
        <strain evidence="2">cv. HAL2</strain>
    </source>
</reference>
<dbReference type="OrthoDB" id="925243at2759"/>
<organism evidence="1 2">
    <name type="scientific">Panicum hallii var. hallii</name>
    <dbReference type="NCBI Taxonomy" id="1504633"/>
    <lineage>
        <taxon>Eukaryota</taxon>
        <taxon>Viridiplantae</taxon>
        <taxon>Streptophyta</taxon>
        <taxon>Embryophyta</taxon>
        <taxon>Tracheophyta</taxon>
        <taxon>Spermatophyta</taxon>
        <taxon>Magnoliopsida</taxon>
        <taxon>Liliopsida</taxon>
        <taxon>Poales</taxon>
        <taxon>Poaceae</taxon>
        <taxon>PACMAD clade</taxon>
        <taxon>Panicoideae</taxon>
        <taxon>Panicodae</taxon>
        <taxon>Paniceae</taxon>
        <taxon>Panicinae</taxon>
        <taxon>Panicum</taxon>
        <taxon>Panicum sect. Panicum</taxon>
    </lineage>
</organism>
<accession>A0A2T7ED99</accession>
<dbReference type="AlphaFoldDB" id="A0A2T7ED99"/>
<evidence type="ECO:0000313" key="2">
    <source>
        <dbReference type="Proteomes" id="UP000244336"/>
    </source>
</evidence>
<dbReference type="Proteomes" id="UP000244336">
    <property type="component" value="Chromosome 3"/>
</dbReference>
<keyword evidence="2" id="KW-1185">Reference proteome</keyword>
<protein>
    <submittedName>
        <fullName evidence="1">Uncharacterized protein</fullName>
    </submittedName>
</protein>
<dbReference type="Gramene" id="PUZ65805">
    <property type="protein sequence ID" value="PUZ65805"/>
    <property type="gene ID" value="GQ55_3G254800"/>
</dbReference>